<evidence type="ECO:0000256" key="13">
    <source>
        <dbReference type="SAM" id="SignalP"/>
    </source>
</evidence>
<evidence type="ECO:0000256" key="4">
    <source>
        <dbReference type="ARBA" id="ARBA00022692"/>
    </source>
</evidence>
<keyword evidence="3" id="KW-0433">Leucine-rich repeat</keyword>
<evidence type="ECO:0000256" key="5">
    <source>
        <dbReference type="ARBA" id="ARBA00022737"/>
    </source>
</evidence>
<feature type="transmembrane region" description="Helical" evidence="12">
    <location>
        <begin position="783"/>
        <end position="804"/>
    </location>
</feature>
<dbReference type="GO" id="GO:0008528">
    <property type="term" value="F:G protein-coupled peptide receptor activity"/>
    <property type="evidence" value="ECO:0007669"/>
    <property type="project" value="TreeGrafter"/>
</dbReference>
<dbReference type="SUPFAM" id="SSF52058">
    <property type="entry name" value="L domain-like"/>
    <property type="match status" value="2"/>
</dbReference>
<evidence type="ECO:0000256" key="9">
    <source>
        <dbReference type="ARBA" id="ARBA00023170"/>
    </source>
</evidence>
<keyword evidence="2" id="KW-1003">Cell membrane</keyword>
<dbReference type="Proteomes" id="UP001152320">
    <property type="component" value="Chromosome 19"/>
</dbReference>
<feature type="compositionally biased region" description="Polar residues" evidence="11">
    <location>
        <begin position="1120"/>
        <end position="1131"/>
    </location>
</feature>
<dbReference type="PRINTS" id="PR00237">
    <property type="entry name" value="GPCRRHODOPSN"/>
</dbReference>
<organism evidence="15 16">
    <name type="scientific">Holothuria leucospilota</name>
    <name type="common">Black long sea cucumber</name>
    <name type="synonym">Mertensiothuria leucospilota</name>
    <dbReference type="NCBI Taxonomy" id="206669"/>
    <lineage>
        <taxon>Eukaryota</taxon>
        <taxon>Metazoa</taxon>
        <taxon>Echinodermata</taxon>
        <taxon>Eleutherozoa</taxon>
        <taxon>Echinozoa</taxon>
        <taxon>Holothuroidea</taxon>
        <taxon>Aspidochirotacea</taxon>
        <taxon>Aspidochirotida</taxon>
        <taxon>Holothuriidae</taxon>
        <taxon>Holothuria</taxon>
    </lineage>
</organism>
<dbReference type="InterPro" id="IPR002131">
    <property type="entry name" value="Gphrmn_rcpt_fam"/>
</dbReference>
<evidence type="ECO:0000256" key="10">
    <source>
        <dbReference type="ARBA" id="ARBA00023224"/>
    </source>
</evidence>
<evidence type="ECO:0000256" key="3">
    <source>
        <dbReference type="ARBA" id="ARBA00022614"/>
    </source>
</evidence>
<protein>
    <submittedName>
        <fullName evidence="15">Leucine-rich repeat-containing G-protein coupled receptor 5</fullName>
    </submittedName>
</protein>
<evidence type="ECO:0000256" key="8">
    <source>
        <dbReference type="ARBA" id="ARBA00023136"/>
    </source>
</evidence>
<sequence>MAMKFFILSLMIFQCLCQFVNEYKWADCNYDNKICIDCKCRCKNMDSVFQQQLLISCENRSISSLEGKFLKAIRELKQNLTLLDLSLNQLEKIPPGIFQGLENVKELGLRHNLLTSLHSNSFAGLTSLAAIILDKNNFKEFPTNAFLHQDLSSLREIFMDGSLIETISGENFHQLHQLEGLWLENNRILEIPRRALAHLRPLRVLKLSGNLITNIPPLSFVNNSQLRDLFLSHNYIHYIPNDAFAGLRSLVELNLDGNPITNIGIKAFNNLPALENIKISHAQNLRALPSLSGTFNLEELTLENCNISSVPTEFCMDMENLEKLDLPDNKIEVLPSLIGCVRLVTLNLRSNQIHSLGNHSFEGPDNLLDLVLKGNLIESVPEMAFYGLHSLQHLDMSHNKITFIHEHAFLPLESLEILNLADNKFKFLPSAGLASVMELFTAHNLELHNIPPPEELPMIRKIKTGYAYHCCQYQGTITYTENSALTDYKWLLGPSQPQDGYDFNQSFASDDYIGNGSASFNIISFMRSESVVGLDHFEWSWSFMESHGQESYEISCHPEPGPFVPCDDIFESWYLRLGVWMVFILALIGNTIVLLVNIFSRTKMDVSRFLICNLACADFIMGLYLAILALVDITTLGAFRKFGVEWQRGIACKVIGFLGVLSSELSIYTLSVITLERFYTLKYALYSKRLKLKGAVLIMAFGWLFALTMATLPLCGISRYITVVCLPVYVEDKASLISVMFVIILNAASFIILMCCYASIYYSIQGSSAWNSQDSLIAKRMSILVFTDFACWAPIAFFAVTSAFNLQLISLYGAKFLTVFVLPVNSCANPFLYTLLTKQFKADCRAIGRKICGTVCRRKRPKPSITIGNIAHGNENVDKVMPLNGNGYLQRYGNMPAYDGERGNVDFEDGCTKYPSPPPYETSENRAMVNDDSHGNNLDVLAGLDLDHIRRGSGSPLLERHEGTFQPSQFSSGRIKPKRKKFMIPFLSWRGDHRFSKGYSNKDWDGSSLRNNKQLVRRSLSMTEGMLASKQSGSPDVTQDPKADSSTTPELSSSEGKSAGVDLSFSQYPTVGQGQRSSMGQSQTPQRSPEHRSNRSPVHLWIPRSPLSKKPKGEVEGNDLTINSENTTEFSLTEFEQEIDSSQNADRDHLPIENEDLAEPTASLLQENNKSVNLRQELSPKHTNNKLVGEDSGSGVTSTSLSDMPSILERLHEGGETDVSESSDKLLGQTEQASSSKRPKESLV</sequence>
<keyword evidence="5" id="KW-0677">Repeat</keyword>
<feature type="compositionally biased region" description="Polar residues" evidence="11">
    <location>
        <begin position="1194"/>
        <end position="1203"/>
    </location>
</feature>
<feature type="compositionally biased region" description="Polar residues" evidence="11">
    <location>
        <begin position="1044"/>
        <end position="1056"/>
    </location>
</feature>
<dbReference type="EMBL" id="JAIZAY010000019">
    <property type="protein sequence ID" value="KAJ8023863.1"/>
    <property type="molecule type" value="Genomic_DNA"/>
</dbReference>
<keyword evidence="7" id="KW-0297">G-protein coupled receptor</keyword>
<feature type="chain" id="PRO_5040246669" evidence="13">
    <location>
        <begin position="18"/>
        <end position="1244"/>
    </location>
</feature>
<dbReference type="PANTHER" id="PTHR24372">
    <property type="entry name" value="GLYCOPROTEIN HORMONE RECEPTOR"/>
    <property type="match status" value="1"/>
</dbReference>
<dbReference type="Pfam" id="PF13855">
    <property type="entry name" value="LRR_8"/>
    <property type="match status" value="3"/>
</dbReference>
<evidence type="ECO:0000313" key="15">
    <source>
        <dbReference type="EMBL" id="KAJ8023863.1"/>
    </source>
</evidence>
<accession>A0A9Q0YJR0</accession>
<keyword evidence="10" id="KW-0807">Transducer</keyword>
<feature type="domain" description="G-protein coupled receptors family 1 profile" evidence="14">
    <location>
        <begin position="589"/>
        <end position="833"/>
    </location>
</feature>
<dbReference type="OrthoDB" id="1883493at2759"/>
<dbReference type="GO" id="GO:0009755">
    <property type="term" value="P:hormone-mediated signaling pathway"/>
    <property type="evidence" value="ECO:0007669"/>
    <property type="project" value="TreeGrafter"/>
</dbReference>
<feature type="region of interest" description="Disordered" evidence="11">
    <location>
        <begin position="1173"/>
        <end position="1244"/>
    </location>
</feature>
<evidence type="ECO:0000256" key="2">
    <source>
        <dbReference type="ARBA" id="ARBA00022475"/>
    </source>
</evidence>
<keyword evidence="16" id="KW-1185">Reference proteome</keyword>
<evidence type="ECO:0000259" key="14">
    <source>
        <dbReference type="PROSITE" id="PS50262"/>
    </source>
</evidence>
<dbReference type="PRINTS" id="PR00373">
    <property type="entry name" value="GLYCHORMONER"/>
</dbReference>
<dbReference type="GO" id="GO:0007189">
    <property type="term" value="P:adenylate cyclase-activating G protein-coupled receptor signaling pathway"/>
    <property type="evidence" value="ECO:0007669"/>
    <property type="project" value="TreeGrafter"/>
</dbReference>
<dbReference type="PANTHER" id="PTHR24372:SF82">
    <property type="entry name" value="RICKETS"/>
    <property type="match status" value="1"/>
</dbReference>
<feature type="compositionally biased region" description="Low complexity" evidence="11">
    <location>
        <begin position="1072"/>
        <end position="1083"/>
    </location>
</feature>
<dbReference type="PROSITE" id="PS00237">
    <property type="entry name" value="G_PROTEIN_RECEP_F1_1"/>
    <property type="match status" value="1"/>
</dbReference>
<dbReference type="Pfam" id="PF00001">
    <property type="entry name" value="7tm_1"/>
    <property type="match status" value="1"/>
</dbReference>
<keyword evidence="6 12" id="KW-1133">Transmembrane helix</keyword>
<feature type="transmembrane region" description="Helical" evidence="12">
    <location>
        <begin position="654"/>
        <end position="675"/>
    </location>
</feature>
<keyword evidence="4 12" id="KW-0812">Transmembrane</keyword>
<evidence type="ECO:0000256" key="12">
    <source>
        <dbReference type="SAM" id="Phobius"/>
    </source>
</evidence>
<evidence type="ECO:0000256" key="1">
    <source>
        <dbReference type="ARBA" id="ARBA00004651"/>
    </source>
</evidence>
<dbReference type="Gene3D" id="1.20.1070.10">
    <property type="entry name" value="Rhodopsin 7-helix transmembrane proteins"/>
    <property type="match status" value="1"/>
</dbReference>
<feature type="signal peptide" evidence="13">
    <location>
        <begin position="1"/>
        <end position="17"/>
    </location>
</feature>
<dbReference type="PROSITE" id="PS50262">
    <property type="entry name" value="G_PROTEIN_RECEP_F1_2"/>
    <property type="match status" value="1"/>
</dbReference>
<dbReference type="InterPro" id="IPR017452">
    <property type="entry name" value="GPCR_Rhodpsn_7TM"/>
</dbReference>
<dbReference type="InterPro" id="IPR001611">
    <property type="entry name" value="Leu-rich_rpt"/>
</dbReference>
<feature type="transmembrane region" description="Helical" evidence="12">
    <location>
        <begin position="734"/>
        <end position="762"/>
    </location>
</feature>
<keyword evidence="8 12" id="KW-0472">Membrane</keyword>
<reference evidence="15" key="1">
    <citation type="submission" date="2021-10" db="EMBL/GenBank/DDBJ databases">
        <title>Tropical sea cucumber genome reveals ecological adaptation and Cuvierian tubules defense mechanism.</title>
        <authorList>
            <person name="Chen T."/>
        </authorList>
    </citation>
    <scope>NUCLEOTIDE SEQUENCE</scope>
    <source>
        <strain evidence="15">Nanhai2018</strain>
        <tissue evidence="15">Muscle</tissue>
    </source>
</reference>
<dbReference type="PROSITE" id="PS51450">
    <property type="entry name" value="LRR"/>
    <property type="match status" value="7"/>
</dbReference>
<dbReference type="GO" id="GO:0005886">
    <property type="term" value="C:plasma membrane"/>
    <property type="evidence" value="ECO:0007669"/>
    <property type="project" value="UniProtKB-SubCell"/>
</dbReference>
<evidence type="ECO:0000256" key="7">
    <source>
        <dbReference type="ARBA" id="ARBA00023040"/>
    </source>
</evidence>
<feature type="transmembrane region" description="Helical" evidence="12">
    <location>
        <begin position="573"/>
        <end position="598"/>
    </location>
</feature>
<comment type="caution">
    <text evidence="15">The sequence shown here is derived from an EMBL/GenBank/DDBJ whole genome shotgun (WGS) entry which is preliminary data.</text>
</comment>
<keyword evidence="13" id="KW-0732">Signal</keyword>
<feature type="compositionally biased region" description="Polar residues" evidence="11">
    <location>
        <begin position="1173"/>
        <end position="1186"/>
    </location>
</feature>
<dbReference type="Gene3D" id="3.80.10.10">
    <property type="entry name" value="Ribonuclease Inhibitor"/>
    <property type="match status" value="2"/>
</dbReference>
<evidence type="ECO:0000256" key="6">
    <source>
        <dbReference type="ARBA" id="ARBA00022989"/>
    </source>
</evidence>
<feature type="region of interest" description="Disordered" evidence="11">
    <location>
        <begin position="1026"/>
        <end position="1154"/>
    </location>
</feature>
<dbReference type="SUPFAM" id="SSF81321">
    <property type="entry name" value="Family A G protein-coupled receptor-like"/>
    <property type="match status" value="1"/>
</dbReference>
<feature type="transmembrane region" description="Helical" evidence="12">
    <location>
        <begin position="610"/>
        <end position="634"/>
    </location>
</feature>
<dbReference type="SMART" id="SM00369">
    <property type="entry name" value="LRR_TYP"/>
    <property type="match status" value="14"/>
</dbReference>
<dbReference type="InterPro" id="IPR032675">
    <property type="entry name" value="LRR_dom_sf"/>
</dbReference>
<comment type="subcellular location">
    <subcellularLocation>
        <location evidence="1">Cell membrane</location>
        <topology evidence="1">Multi-pass membrane protein</topology>
    </subcellularLocation>
</comment>
<gene>
    <name evidence="15" type="ORF">HOLleu_36427</name>
</gene>
<evidence type="ECO:0000313" key="16">
    <source>
        <dbReference type="Proteomes" id="UP001152320"/>
    </source>
</evidence>
<feature type="transmembrane region" description="Helical" evidence="12">
    <location>
        <begin position="696"/>
        <end position="722"/>
    </location>
</feature>
<dbReference type="AlphaFoldDB" id="A0A9Q0YJR0"/>
<proteinExistence type="predicted"/>
<dbReference type="InterPro" id="IPR003591">
    <property type="entry name" value="Leu-rich_rpt_typical-subtyp"/>
</dbReference>
<dbReference type="GO" id="GO:0016500">
    <property type="term" value="F:protein-hormone receptor activity"/>
    <property type="evidence" value="ECO:0007669"/>
    <property type="project" value="InterPro"/>
</dbReference>
<dbReference type="InterPro" id="IPR000276">
    <property type="entry name" value="GPCR_Rhodpsn"/>
</dbReference>
<dbReference type="SMART" id="SM00365">
    <property type="entry name" value="LRR_SD22"/>
    <property type="match status" value="7"/>
</dbReference>
<keyword evidence="9 15" id="KW-0675">Receptor</keyword>
<name>A0A9Q0YJR0_HOLLE</name>
<evidence type="ECO:0000256" key="11">
    <source>
        <dbReference type="SAM" id="MobiDB-lite"/>
    </source>
</evidence>
<dbReference type="CDD" id="cd15136">
    <property type="entry name" value="7tmA_Glyco_hormone_R"/>
    <property type="match status" value="1"/>
</dbReference>